<organism evidence="2 3">
    <name type="scientific">Treponema vincentii</name>
    <dbReference type="NCBI Taxonomy" id="69710"/>
    <lineage>
        <taxon>Bacteria</taxon>
        <taxon>Pseudomonadati</taxon>
        <taxon>Spirochaetota</taxon>
        <taxon>Spirochaetia</taxon>
        <taxon>Spirochaetales</taxon>
        <taxon>Treponemataceae</taxon>
        <taxon>Treponema</taxon>
    </lineage>
</organism>
<dbReference type="Proteomes" id="UP000464374">
    <property type="component" value="Chromosome"/>
</dbReference>
<gene>
    <name evidence="2" type="ORF">GWP43_08760</name>
</gene>
<dbReference type="EMBL" id="CP048020">
    <property type="protein sequence ID" value="QHX43516.1"/>
    <property type="molecule type" value="Genomic_DNA"/>
</dbReference>
<evidence type="ECO:0000256" key="1">
    <source>
        <dbReference type="SAM" id="Phobius"/>
    </source>
</evidence>
<dbReference type="KEGG" id="trz:GWP43_08760"/>
<feature type="transmembrane region" description="Helical" evidence="1">
    <location>
        <begin position="49"/>
        <end position="71"/>
    </location>
</feature>
<reference evidence="2 3" key="1">
    <citation type="submission" date="2020-01" db="EMBL/GenBank/DDBJ databases">
        <title>Complete genome sequence of a human oral phylogroup 1 Treponema sp. strain ATCC 700766, originally isolated from periodontitis dental plaque.</title>
        <authorList>
            <person name="Chan Y."/>
            <person name="Huo Y.-B."/>
            <person name="Yu X.-L."/>
            <person name="Zeng H."/>
            <person name="Leung W.-K."/>
            <person name="Watt R.M."/>
        </authorList>
    </citation>
    <scope>NUCLEOTIDE SEQUENCE [LARGE SCALE GENOMIC DNA]</scope>
    <source>
        <strain evidence="2 3">OMZ 804</strain>
    </source>
</reference>
<feature type="transmembrane region" description="Helical" evidence="1">
    <location>
        <begin position="105"/>
        <end position="125"/>
    </location>
</feature>
<keyword evidence="1" id="KW-0812">Transmembrane</keyword>
<dbReference type="AlphaFoldDB" id="A0A6P1Y105"/>
<keyword evidence="1" id="KW-0472">Membrane</keyword>
<sequence>MNKRLRCTAFFILCMMAAAQIPLIAEEKKEDHTPVPYTKEEFPLWQRELRRFEILSFGALPFVTLLSFWGYDMIRAAKHPKDPAYYPWPLKQVDKAIPLTEKEQLGVFLTAAGISITIALIDITYRAIKRSAAKKRLERENTLTEAPIQFISITQSAKAESQTLKLMTDAALAAGSIGGIASLFKNNTAAAPAGQGSGSDTVAQ</sequence>
<proteinExistence type="predicted"/>
<protein>
    <submittedName>
        <fullName evidence="2">Uncharacterized protein</fullName>
    </submittedName>
</protein>
<accession>A0A6P1Y105</accession>
<keyword evidence="1" id="KW-1133">Transmembrane helix</keyword>
<evidence type="ECO:0000313" key="3">
    <source>
        <dbReference type="Proteomes" id="UP000464374"/>
    </source>
</evidence>
<name>A0A6P1Y105_9SPIR</name>
<evidence type="ECO:0000313" key="2">
    <source>
        <dbReference type="EMBL" id="QHX43516.1"/>
    </source>
</evidence>